<dbReference type="RefSeq" id="WP_110470659.1">
    <property type="nucleotide sequence ID" value="NZ_QJSP01000009.1"/>
</dbReference>
<comment type="caution">
    <text evidence="2">The sequence shown here is derived from an EMBL/GenBank/DDBJ whole genome shotgun (WGS) entry which is preliminary data.</text>
</comment>
<keyword evidence="1" id="KW-0472">Membrane</keyword>
<dbReference type="Pfam" id="PF04240">
    <property type="entry name" value="Caroten_synth"/>
    <property type="match status" value="1"/>
</dbReference>
<feature type="transmembrane region" description="Helical" evidence="1">
    <location>
        <begin position="103"/>
        <end position="122"/>
    </location>
</feature>
<dbReference type="PANTHER" id="PTHR39419:SF1">
    <property type="entry name" value="SLL0814 PROTEIN"/>
    <property type="match status" value="1"/>
</dbReference>
<proteinExistence type="predicted"/>
<feature type="transmembrane region" description="Helical" evidence="1">
    <location>
        <begin position="61"/>
        <end position="83"/>
    </location>
</feature>
<dbReference type="Proteomes" id="UP000247591">
    <property type="component" value="Unassembled WGS sequence"/>
</dbReference>
<dbReference type="InterPro" id="IPR007354">
    <property type="entry name" value="CruF-like"/>
</dbReference>
<protein>
    <submittedName>
        <fullName evidence="2">Putative membrane protein</fullName>
    </submittedName>
</protein>
<dbReference type="OrthoDB" id="9811293at2"/>
<dbReference type="PANTHER" id="PTHR39419">
    <property type="entry name" value="SLL0814 PROTEIN"/>
    <property type="match status" value="1"/>
</dbReference>
<sequence>MSAPDTRFALSAALLVVSIAAQITYPLVEGTTRDRVTVIVVLASATAMVLHSAARLGIPRTVAMVAATAGVGWTAEIIGTATSFPFGSYEYAADRIGPSVADVPIVIGLAWTAGGYCIWWISSFITTTPWFRIPLATAGMVGWDLYLDPQMVSAGLWTWEARDAGLPGIEQIPITNFLGWAAVAAVMFTLLSLIDREAIVFTWRSAITPIGWFTWTWLGSALAFLVFLDDPVLPGAVPYGLVGMGIIGVPAAVCLVGVLGKQRATSR</sequence>
<evidence type="ECO:0000313" key="3">
    <source>
        <dbReference type="Proteomes" id="UP000247591"/>
    </source>
</evidence>
<feature type="transmembrane region" description="Helical" evidence="1">
    <location>
        <begin position="206"/>
        <end position="227"/>
    </location>
</feature>
<dbReference type="EMBL" id="QJSP01000009">
    <property type="protein sequence ID" value="PYE15785.1"/>
    <property type="molecule type" value="Genomic_DNA"/>
</dbReference>
<gene>
    <name evidence="2" type="ORF">DFR67_10912</name>
</gene>
<feature type="transmembrane region" description="Helical" evidence="1">
    <location>
        <begin position="177"/>
        <end position="194"/>
    </location>
</feature>
<feature type="transmembrane region" description="Helical" evidence="1">
    <location>
        <begin position="129"/>
        <end position="147"/>
    </location>
</feature>
<accession>A0A318RJE6</accession>
<organism evidence="2 3">
    <name type="scientific">Williamsia limnetica</name>
    <dbReference type="NCBI Taxonomy" id="882452"/>
    <lineage>
        <taxon>Bacteria</taxon>
        <taxon>Bacillati</taxon>
        <taxon>Actinomycetota</taxon>
        <taxon>Actinomycetes</taxon>
        <taxon>Mycobacteriales</taxon>
        <taxon>Nocardiaceae</taxon>
        <taxon>Williamsia</taxon>
    </lineage>
</organism>
<feature type="transmembrane region" description="Helical" evidence="1">
    <location>
        <begin position="239"/>
        <end position="260"/>
    </location>
</feature>
<keyword evidence="3" id="KW-1185">Reference proteome</keyword>
<keyword evidence="1" id="KW-1133">Transmembrane helix</keyword>
<feature type="transmembrane region" description="Helical" evidence="1">
    <location>
        <begin position="36"/>
        <end position="54"/>
    </location>
</feature>
<reference evidence="2 3" key="1">
    <citation type="submission" date="2018-06" db="EMBL/GenBank/DDBJ databases">
        <title>Genomic Encyclopedia of Type Strains, Phase IV (KMG-IV): sequencing the most valuable type-strain genomes for metagenomic binning, comparative biology and taxonomic classification.</title>
        <authorList>
            <person name="Goeker M."/>
        </authorList>
    </citation>
    <scope>NUCLEOTIDE SEQUENCE [LARGE SCALE GENOMIC DNA]</scope>
    <source>
        <strain evidence="2 3">DSM 45521</strain>
    </source>
</reference>
<dbReference type="AlphaFoldDB" id="A0A318RJE6"/>
<evidence type="ECO:0000256" key="1">
    <source>
        <dbReference type="SAM" id="Phobius"/>
    </source>
</evidence>
<name>A0A318RJE6_WILLI</name>
<keyword evidence="1" id="KW-0812">Transmembrane</keyword>
<evidence type="ECO:0000313" key="2">
    <source>
        <dbReference type="EMBL" id="PYE15785.1"/>
    </source>
</evidence>